<dbReference type="EC" id="3.6.1.52" evidence="1"/>
<dbReference type="Pfam" id="PF03162">
    <property type="entry name" value="Y_phosphatase2"/>
    <property type="match status" value="1"/>
</dbReference>
<dbReference type="InterPro" id="IPR020428">
    <property type="entry name" value="PFA-DSPs"/>
</dbReference>
<dbReference type="GO" id="GO:0005737">
    <property type="term" value="C:cytoplasm"/>
    <property type="evidence" value="ECO:0007669"/>
    <property type="project" value="TreeGrafter"/>
</dbReference>
<comment type="similarity">
    <text evidence="3">Belongs to the protein-tyrosine phosphatase family. Atypical dual-specificity phosphatase Siw14-like subfamily.</text>
</comment>
<dbReference type="Proteomes" id="UP000634136">
    <property type="component" value="Unassembled WGS sequence"/>
</dbReference>
<dbReference type="InterPro" id="IPR029021">
    <property type="entry name" value="Prot-tyrosine_phosphatase-like"/>
</dbReference>
<dbReference type="PROSITE" id="PS00383">
    <property type="entry name" value="TYR_PHOSPHATASE_1"/>
    <property type="match status" value="1"/>
</dbReference>
<evidence type="ECO:0000256" key="1">
    <source>
        <dbReference type="ARBA" id="ARBA00012527"/>
    </source>
</evidence>
<evidence type="ECO:0000259" key="8">
    <source>
        <dbReference type="PROSITE" id="PS50054"/>
    </source>
</evidence>
<dbReference type="GO" id="GO:0016791">
    <property type="term" value="F:phosphatase activity"/>
    <property type="evidence" value="ECO:0007669"/>
    <property type="project" value="InterPro"/>
</dbReference>
<dbReference type="InterPro" id="IPR004861">
    <property type="entry name" value="Siw14-like"/>
</dbReference>
<dbReference type="PANTHER" id="PTHR31126:SF46">
    <property type="entry name" value="TYROSINE-PROTEIN PHOSPHATASE DSP5"/>
    <property type="match status" value="1"/>
</dbReference>
<evidence type="ECO:0000256" key="7">
    <source>
        <dbReference type="ARBA" id="ARBA00048424"/>
    </source>
</evidence>
<dbReference type="InterPro" id="IPR020422">
    <property type="entry name" value="TYR_PHOSPHATASE_DUAL_dom"/>
</dbReference>
<keyword evidence="2" id="KW-0378">Hydrolase</keyword>
<dbReference type="GO" id="GO:0052847">
    <property type="term" value="F:inositol-1,5-bisdiphosphate-2,3,4,6-tetrakisphosphate 5-diphosphatase activity"/>
    <property type="evidence" value="ECO:0007669"/>
    <property type="project" value="UniProtKB-ARBA"/>
</dbReference>
<dbReference type="SUPFAM" id="SSF52799">
    <property type="entry name" value="(Phosphotyrosine protein) phosphatases II"/>
    <property type="match status" value="1"/>
</dbReference>
<dbReference type="EMBL" id="JAAIUW010000008">
    <property type="protein sequence ID" value="KAF7817758.1"/>
    <property type="molecule type" value="Genomic_DNA"/>
</dbReference>
<evidence type="ECO:0000256" key="5">
    <source>
        <dbReference type="ARBA" id="ARBA00047562"/>
    </source>
</evidence>
<proteinExistence type="inferred from homology"/>
<evidence type="ECO:0000256" key="6">
    <source>
        <dbReference type="ARBA" id="ARBA00047927"/>
    </source>
</evidence>
<comment type="caution">
    <text evidence="9">The sequence shown here is derived from an EMBL/GenBank/DDBJ whole genome shotgun (WGS) entry which is preliminary data.</text>
</comment>
<dbReference type="PRINTS" id="PR01911">
    <property type="entry name" value="PFDSPHPHTASE"/>
</dbReference>
<organism evidence="9 10">
    <name type="scientific">Senna tora</name>
    <dbReference type="NCBI Taxonomy" id="362788"/>
    <lineage>
        <taxon>Eukaryota</taxon>
        <taxon>Viridiplantae</taxon>
        <taxon>Streptophyta</taxon>
        <taxon>Embryophyta</taxon>
        <taxon>Tracheophyta</taxon>
        <taxon>Spermatophyta</taxon>
        <taxon>Magnoliopsida</taxon>
        <taxon>eudicotyledons</taxon>
        <taxon>Gunneridae</taxon>
        <taxon>Pentapetalae</taxon>
        <taxon>rosids</taxon>
        <taxon>fabids</taxon>
        <taxon>Fabales</taxon>
        <taxon>Fabaceae</taxon>
        <taxon>Caesalpinioideae</taxon>
        <taxon>Cassia clade</taxon>
        <taxon>Senna</taxon>
    </lineage>
</organism>
<dbReference type="Gene3D" id="3.90.190.10">
    <property type="entry name" value="Protein tyrosine phosphatase superfamily"/>
    <property type="match status" value="1"/>
</dbReference>
<protein>
    <recommendedName>
        <fullName evidence="1">diphosphoinositol-polyphosphate diphosphatase</fullName>
        <ecNumber evidence="1">3.6.1.52</ecNumber>
    </recommendedName>
</protein>
<reference evidence="9" key="1">
    <citation type="submission" date="2020-09" db="EMBL/GenBank/DDBJ databases">
        <title>Genome-Enabled Discovery of Anthraquinone Biosynthesis in Senna tora.</title>
        <authorList>
            <person name="Kang S.-H."/>
            <person name="Pandey R.P."/>
            <person name="Lee C.-M."/>
            <person name="Sim J.-S."/>
            <person name="Jeong J.-T."/>
            <person name="Choi B.-S."/>
            <person name="Jung M."/>
            <person name="Ginzburg D."/>
            <person name="Zhao K."/>
            <person name="Won S.Y."/>
            <person name="Oh T.-J."/>
            <person name="Yu Y."/>
            <person name="Kim N.-H."/>
            <person name="Lee O.R."/>
            <person name="Lee T.-H."/>
            <person name="Bashyal P."/>
            <person name="Kim T.-S."/>
            <person name="Lee W.-H."/>
            <person name="Kawkins C."/>
            <person name="Kim C.-K."/>
            <person name="Kim J.S."/>
            <person name="Ahn B.O."/>
            <person name="Rhee S.Y."/>
            <person name="Sohng J.K."/>
        </authorList>
    </citation>
    <scope>NUCLEOTIDE SEQUENCE</scope>
    <source>
        <tissue evidence="9">Leaf</tissue>
    </source>
</reference>
<sequence length="196" mass="23114">MDEEGDQRILLPPLNFSTVEDNIFRSSFPRPSNFPFLQTLNLRTIIYLCPEPYPLENLEFLRSQDIRLFQFGIEGKTELSVPFVKNTIMEALKILIDVRNHPVLIHCNQGKHRTGCLVGCLRKLQKWCLSSVFEEYKRFAGAKSRIADLRFIESFDILCLRQCLYSILYQYHGYNSRKRRLLYTEENIQKPRMTSV</sequence>
<dbReference type="OrthoDB" id="6375174at2759"/>
<evidence type="ECO:0000256" key="2">
    <source>
        <dbReference type="ARBA" id="ARBA00022801"/>
    </source>
</evidence>
<name>A0A834WEA2_9FABA</name>
<evidence type="ECO:0000313" key="9">
    <source>
        <dbReference type="EMBL" id="KAF7817758.1"/>
    </source>
</evidence>
<comment type="catalytic activity">
    <reaction evidence="4">
        <text>5-diphospho-1D-myo-inositol 1,2,3,4,6-pentakisphosphate + H2O = 1D-myo-inositol hexakisphosphate + phosphate + H(+)</text>
        <dbReference type="Rhea" id="RHEA:22384"/>
        <dbReference type="ChEBI" id="CHEBI:15377"/>
        <dbReference type="ChEBI" id="CHEBI:15378"/>
        <dbReference type="ChEBI" id="CHEBI:43474"/>
        <dbReference type="ChEBI" id="CHEBI:58130"/>
        <dbReference type="ChEBI" id="CHEBI:58628"/>
        <dbReference type="EC" id="3.6.1.52"/>
    </reaction>
    <physiologicalReaction direction="left-to-right" evidence="4">
        <dbReference type="Rhea" id="RHEA:22385"/>
    </physiologicalReaction>
</comment>
<dbReference type="InterPro" id="IPR016130">
    <property type="entry name" value="Tyr_Pase_AS"/>
</dbReference>
<comment type="catalytic activity">
    <reaction evidence="5">
        <text>3,5-bis(diphospho)-1D-myo-inositol 1,2,4,6-tetrakisphosphate + H2O = 3-diphospho-1D-myo-inositol 1,2,4,5,6-pentakisphosphate + phosphate + 2 H(+)</text>
        <dbReference type="Rhea" id="RHEA:56312"/>
        <dbReference type="ChEBI" id="CHEBI:15377"/>
        <dbReference type="ChEBI" id="CHEBI:15378"/>
        <dbReference type="ChEBI" id="CHEBI:43474"/>
        <dbReference type="ChEBI" id="CHEBI:140372"/>
        <dbReference type="ChEBI" id="CHEBI:140374"/>
        <dbReference type="EC" id="3.6.1.52"/>
    </reaction>
    <physiologicalReaction direction="left-to-right" evidence="5">
        <dbReference type="Rhea" id="RHEA:56313"/>
    </physiologicalReaction>
</comment>
<feature type="domain" description="Tyrosine-protein phosphatase" evidence="8">
    <location>
        <begin position="15"/>
        <end position="170"/>
    </location>
</feature>
<dbReference type="FunFam" id="3.90.190.10:FF:000024">
    <property type="entry name" value="probable tyrosine-protein phosphatase At1g05000"/>
    <property type="match status" value="1"/>
</dbReference>
<gene>
    <name evidence="9" type="ORF">G2W53_023213</name>
</gene>
<accession>A0A834WEA2</accession>
<dbReference type="PROSITE" id="PS50054">
    <property type="entry name" value="TYR_PHOSPHATASE_DUAL"/>
    <property type="match status" value="1"/>
</dbReference>
<evidence type="ECO:0000256" key="4">
    <source>
        <dbReference type="ARBA" id="ARBA00047342"/>
    </source>
</evidence>
<comment type="catalytic activity">
    <reaction evidence="7">
        <text>6-diphospho-1D-myo-inositol pentakisphosphate + H2O = 1D-myo-inositol hexakisphosphate + phosphate + H(+)</text>
        <dbReference type="Rhea" id="RHEA:79703"/>
        <dbReference type="ChEBI" id="CHEBI:15377"/>
        <dbReference type="ChEBI" id="CHEBI:15378"/>
        <dbReference type="ChEBI" id="CHEBI:43474"/>
        <dbReference type="ChEBI" id="CHEBI:58130"/>
        <dbReference type="ChEBI" id="CHEBI:230534"/>
        <dbReference type="EC" id="3.6.1.52"/>
    </reaction>
    <physiologicalReaction direction="left-to-right" evidence="7">
        <dbReference type="Rhea" id="RHEA:79704"/>
    </physiologicalReaction>
</comment>
<evidence type="ECO:0000256" key="3">
    <source>
        <dbReference type="ARBA" id="ARBA00044949"/>
    </source>
</evidence>
<evidence type="ECO:0000313" key="10">
    <source>
        <dbReference type="Proteomes" id="UP000634136"/>
    </source>
</evidence>
<dbReference type="GO" id="GO:0052845">
    <property type="term" value="F:inositol-5-diphosphate-1,2,3,4,6-pentakisphosphate diphosphatase activity"/>
    <property type="evidence" value="ECO:0007669"/>
    <property type="project" value="UniProtKB-ARBA"/>
</dbReference>
<dbReference type="PANTHER" id="PTHR31126">
    <property type="entry name" value="TYROSINE-PROTEIN PHOSPHATASE"/>
    <property type="match status" value="1"/>
</dbReference>
<dbReference type="AlphaFoldDB" id="A0A834WEA2"/>
<keyword evidence="10" id="KW-1185">Reference proteome</keyword>
<comment type="catalytic activity">
    <reaction evidence="6">
        <text>1,5-bis(diphospho)-1D-myo-inositol 2,3,4,6-tetrakisphosphate + H2O = 1-diphospho-1D-myo-inositol 2,3,4,5,6-pentakisphosphate + phosphate + 2 H(+)</text>
        <dbReference type="Rhea" id="RHEA:79699"/>
        <dbReference type="ChEBI" id="CHEBI:15377"/>
        <dbReference type="ChEBI" id="CHEBI:15378"/>
        <dbReference type="ChEBI" id="CHEBI:43474"/>
        <dbReference type="ChEBI" id="CHEBI:74946"/>
        <dbReference type="ChEBI" id="CHEBI:77983"/>
        <dbReference type="EC" id="3.6.1.52"/>
    </reaction>
    <physiologicalReaction direction="left-to-right" evidence="6">
        <dbReference type="Rhea" id="RHEA:79700"/>
    </physiologicalReaction>
</comment>